<proteinExistence type="predicted"/>
<organism evidence="2 3">
    <name type="scientific">Bordetella genomosp. 5</name>
    <dbReference type="NCBI Taxonomy" id="1395608"/>
    <lineage>
        <taxon>Bacteria</taxon>
        <taxon>Pseudomonadati</taxon>
        <taxon>Pseudomonadota</taxon>
        <taxon>Betaproteobacteria</taxon>
        <taxon>Burkholderiales</taxon>
        <taxon>Alcaligenaceae</taxon>
        <taxon>Bordetella</taxon>
    </lineage>
</organism>
<dbReference type="Gene3D" id="3.30.70.1290">
    <property type="entry name" value="Transposase IS200-like"/>
    <property type="match status" value="1"/>
</dbReference>
<dbReference type="RefSeq" id="WP_094801848.1">
    <property type="nucleotide sequence ID" value="NZ_NEVP01000010.1"/>
</dbReference>
<dbReference type="GO" id="GO:0003677">
    <property type="term" value="F:DNA binding"/>
    <property type="evidence" value="ECO:0007669"/>
    <property type="project" value="InterPro"/>
</dbReference>
<dbReference type="GO" id="GO:0006313">
    <property type="term" value="P:DNA transposition"/>
    <property type="evidence" value="ECO:0007669"/>
    <property type="project" value="InterPro"/>
</dbReference>
<dbReference type="EMBL" id="NEVP01000010">
    <property type="protein sequence ID" value="OZI47988.1"/>
    <property type="molecule type" value="Genomic_DNA"/>
</dbReference>
<name>A0A261TEC8_9BORD</name>
<dbReference type="InterPro" id="IPR036515">
    <property type="entry name" value="Transposase_17_sf"/>
</dbReference>
<dbReference type="Proteomes" id="UP000216913">
    <property type="component" value="Unassembled WGS sequence"/>
</dbReference>
<dbReference type="GO" id="GO:0004803">
    <property type="term" value="F:transposase activity"/>
    <property type="evidence" value="ECO:0007669"/>
    <property type="project" value="InterPro"/>
</dbReference>
<comment type="caution">
    <text evidence="2">The sequence shown here is derived from an EMBL/GenBank/DDBJ whole genome shotgun (WGS) entry which is preliminary data.</text>
</comment>
<gene>
    <name evidence="2" type="ORF">CAL25_16510</name>
</gene>
<evidence type="ECO:0000313" key="2">
    <source>
        <dbReference type="EMBL" id="OZI47988.1"/>
    </source>
</evidence>
<protein>
    <recommendedName>
        <fullName evidence="1">Transposase IS200-like domain-containing protein</fullName>
    </recommendedName>
</protein>
<dbReference type="SMART" id="SM01321">
    <property type="entry name" value="Y1_Tnp"/>
    <property type="match status" value="1"/>
</dbReference>
<reference evidence="2 3" key="1">
    <citation type="submission" date="2017-05" db="EMBL/GenBank/DDBJ databases">
        <title>Complete and WGS of Bordetella genogroups.</title>
        <authorList>
            <person name="Spilker T."/>
            <person name="LiPuma J."/>
        </authorList>
    </citation>
    <scope>NUCLEOTIDE SEQUENCE [LARGE SCALE GENOMIC DNA]</scope>
    <source>
        <strain evidence="2 3">AU10456</strain>
    </source>
</reference>
<dbReference type="SUPFAM" id="SSF143422">
    <property type="entry name" value="Transposase IS200-like"/>
    <property type="match status" value="1"/>
</dbReference>
<feature type="domain" description="Transposase IS200-like" evidence="1">
    <location>
        <begin position="10"/>
        <end position="125"/>
    </location>
</feature>
<dbReference type="InterPro" id="IPR002686">
    <property type="entry name" value="Transposase_17"/>
</dbReference>
<dbReference type="PANTHER" id="PTHR34322">
    <property type="entry name" value="TRANSPOSASE, Y1_TNP DOMAIN-CONTAINING"/>
    <property type="match status" value="1"/>
</dbReference>
<dbReference type="AlphaFoldDB" id="A0A261TEC8"/>
<dbReference type="PANTHER" id="PTHR34322:SF2">
    <property type="entry name" value="TRANSPOSASE IS200-LIKE DOMAIN-CONTAINING PROTEIN"/>
    <property type="match status" value="1"/>
</dbReference>
<evidence type="ECO:0000313" key="3">
    <source>
        <dbReference type="Proteomes" id="UP000216913"/>
    </source>
</evidence>
<dbReference type="Pfam" id="PF01797">
    <property type="entry name" value="Y1_Tnp"/>
    <property type="match status" value="1"/>
</dbReference>
<keyword evidence="3" id="KW-1185">Reference proteome</keyword>
<accession>A0A261TEC8</accession>
<evidence type="ECO:0000259" key="1">
    <source>
        <dbReference type="SMART" id="SM01321"/>
    </source>
</evidence>
<dbReference type="OrthoDB" id="9814067at2"/>
<sequence>MSPRLARTVVAHVPHHIVQRGHRRQTIFAGDDDYRAYLDDLDEKRQELDVQVHAYCLMTNHVHLLLTPSEPAALAKLMKEVSRRATRRWNVRIGATGTLWESRYKSSAVQTELYLLACIRYIELNPVRAGMVTAAEDYRWSSHRARMGTASMGFLNFHPVYLALGRDEAERRRVYREYIASSCDAEATDRIRTATRSGQPLASEQYSRQLEGALGRKVLVGKRGRPLKGSLTP</sequence>